<keyword evidence="6" id="KW-0961">Cell wall biogenesis/degradation</keyword>
<evidence type="ECO:0000256" key="8">
    <source>
        <dbReference type="PIRSR" id="PIRSR618044-2"/>
    </source>
</evidence>
<feature type="active site" evidence="7">
    <location>
        <position position="154"/>
    </location>
</feature>
<dbReference type="GO" id="GO:0071555">
    <property type="term" value="P:cell wall organization"/>
    <property type="evidence" value="ECO:0007669"/>
    <property type="project" value="UniProtKB-KW"/>
</dbReference>
<keyword evidence="2" id="KW-0732">Signal</keyword>
<dbReference type="Pfam" id="PF00768">
    <property type="entry name" value="Peptidase_S11"/>
    <property type="match status" value="1"/>
</dbReference>
<evidence type="ECO:0000256" key="10">
    <source>
        <dbReference type="SAM" id="MobiDB-lite"/>
    </source>
</evidence>
<proteinExistence type="inferred from homology"/>
<name>A0A1B2E218_9BACL</name>
<evidence type="ECO:0000256" key="7">
    <source>
        <dbReference type="PIRSR" id="PIRSR618044-1"/>
    </source>
</evidence>
<feature type="transmembrane region" description="Helical" evidence="11">
    <location>
        <begin position="40"/>
        <end position="61"/>
    </location>
</feature>
<keyword evidence="4" id="KW-0133">Cell shape</keyword>
<dbReference type="SUPFAM" id="SSF56601">
    <property type="entry name" value="beta-lactamase/transpeptidase-like"/>
    <property type="match status" value="1"/>
</dbReference>
<keyword evidence="11" id="KW-1133">Transmembrane helix</keyword>
<keyword evidence="3" id="KW-0378">Hydrolase</keyword>
<dbReference type="PANTHER" id="PTHR21581:SF11">
    <property type="entry name" value="D-ALANYL-D-ALANINE CARBOXYPEPTIDASE DACA"/>
    <property type="match status" value="1"/>
</dbReference>
<dbReference type="GO" id="GO:0009002">
    <property type="term" value="F:serine-type D-Ala-D-Ala carboxypeptidase activity"/>
    <property type="evidence" value="ECO:0007669"/>
    <property type="project" value="InterPro"/>
</dbReference>
<dbReference type="InterPro" id="IPR012338">
    <property type="entry name" value="Beta-lactam/transpept-like"/>
</dbReference>
<accession>A0A1B2E218</accession>
<feature type="active site" description="Acyl-ester intermediate" evidence="7">
    <location>
        <position position="94"/>
    </location>
</feature>
<reference evidence="13" key="1">
    <citation type="submission" date="2016-08" db="EMBL/GenBank/DDBJ databases">
        <title>Complete Genome Seqeunce of Paenibacillus sp. nov. IHBB 9852 from high altitute lake of Indian trans-Himalayas.</title>
        <authorList>
            <person name="Kiran S."/>
            <person name="Swarnkar M.K."/>
            <person name="Rana A."/>
            <person name="Tewari R."/>
            <person name="Gulati A."/>
        </authorList>
    </citation>
    <scope>NUCLEOTIDE SEQUENCE [LARGE SCALE GENOMIC DNA]</scope>
    <source>
        <strain evidence="13">IHBB 9852</strain>
    </source>
</reference>
<comment type="similarity">
    <text evidence="1 9">Belongs to the peptidase S11 family.</text>
</comment>
<dbReference type="GO" id="GO:0009252">
    <property type="term" value="P:peptidoglycan biosynthetic process"/>
    <property type="evidence" value="ECO:0007669"/>
    <property type="project" value="UniProtKB-KW"/>
</dbReference>
<feature type="region of interest" description="Disordered" evidence="10">
    <location>
        <begin position="1"/>
        <end position="33"/>
    </location>
</feature>
<feature type="domain" description="Peptidase S11 D-alanyl-D-alanine carboxypeptidase A N-terminal" evidence="12">
    <location>
        <begin position="62"/>
        <end position="304"/>
    </location>
</feature>
<dbReference type="PRINTS" id="PR00725">
    <property type="entry name" value="DADACBPTASE1"/>
</dbReference>
<dbReference type="GO" id="GO:0006508">
    <property type="term" value="P:proteolysis"/>
    <property type="evidence" value="ECO:0007669"/>
    <property type="project" value="InterPro"/>
</dbReference>
<dbReference type="RefSeq" id="WP_099478192.1">
    <property type="nucleotide sequence ID" value="NZ_CP016809.1"/>
</dbReference>
<evidence type="ECO:0000256" key="9">
    <source>
        <dbReference type="RuleBase" id="RU004016"/>
    </source>
</evidence>
<evidence type="ECO:0000256" key="11">
    <source>
        <dbReference type="SAM" id="Phobius"/>
    </source>
</evidence>
<dbReference type="Gene3D" id="3.40.710.10">
    <property type="entry name" value="DD-peptidase/beta-lactamase superfamily"/>
    <property type="match status" value="1"/>
</dbReference>
<dbReference type="InterPro" id="IPR001967">
    <property type="entry name" value="Peptidase_S11_N"/>
</dbReference>
<dbReference type="AlphaFoldDB" id="A0A1B2E218"/>
<evidence type="ECO:0000256" key="1">
    <source>
        <dbReference type="ARBA" id="ARBA00007164"/>
    </source>
</evidence>
<evidence type="ECO:0000259" key="12">
    <source>
        <dbReference type="Pfam" id="PF00768"/>
    </source>
</evidence>
<protein>
    <submittedName>
        <fullName evidence="13">Peptidase M15</fullName>
    </submittedName>
</protein>
<keyword evidence="5" id="KW-0573">Peptidoglycan synthesis</keyword>
<evidence type="ECO:0000256" key="5">
    <source>
        <dbReference type="ARBA" id="ARBA00022984"/>
    </source>
</evidence>
<dbReference type="KEGG" id="pib:BBD41_16010"/>
<evidence type="ECO:0000256" key="3">
    <source>
        <dbReference type="ARBA" id="ARBA00022801"/>
    </source>
</evidence>
<feature type="binding site" evidence="8">
    <location>
        <position position="275"/>
    </location>
    <ligand>
        <name>substrate</name>
    </ligand>
</feature>
<evidence type="ECO:0000256" key="4">
    <source>
        <dbReference type="ARBA" id="ARBA00022960"/>
    </source>
</evidence>
<dbReference type="PANTHER" id="PTHR21581">
    <property type="entry name" value="D-ALANYL-D-ALANINE CARBOXYPEPTIDASE"/>
    <property type="match status" value="1"/>
</dbReference>
<evidence type="ECO:0000256" key="2">
    <source>
        <dbReference type="ARBA" id="ARBA00022729"/>
    </source>
</evidence>
<dbReference type="EMBL" id="CP016809">
    <property type="protein sequence ID" value="ANY73962.1"/>
    <property type="molecule type" value="Genomic_DNA"/>
</dbReference>
<organism evidence="13">
    <name type="scientific">Paenibacillus ihbetae</name>
    <dbReference type="NCBI Taxonomy" id="1870820"/>
    <lineage>
        <taxon>Bacteria</taxon>
        <taxon>Bacillati</taxon>
        <taxon>Bacillota</taxon>
        <taxon>Bacilli</taxon>
        <taxon>Bacillales</taxon>
        <taxon>Paenibacillaceae</taxon>
        <taxon>Paenibacillus</taxon>
    </lineage>
</organism>
<feature type="compositionally biased region" description="Basic residues" evidence="10">
    <location>
        <begin position="24"/>
        <end position="33"/>
    </location>
</feature>
<gene>
    <name evidence="13" type="ORF">BBD41_16010</name>
</gene>
<dbReference type="GO" id="GO:0008360">
    <property type="term" value="P:regulation of cell shape"/>
    <property type="evidence" value="ECO:0007669"/>
    <property type="project" value="UniProtKB-KW"/>
</dbReference>
<dbReference type="InterPro" id="IPR018044">
    <property type="entry name" value="Peptidase_S11"/>
</dbReference>
<keyword evidence="11" id="KW-0472">Membrane</keyword>
<feature type="active site" description="Proton acceptor" evidence="7">
    <location>
        <position position="97"/>
    </location>
</feature>
<sequence>MATVSKPRFSSSRQRTDSPLPYRSPRRSKPAGRRKGQAGWALWFLGLCVSLLFFYIVKVFIPPAIEARSAILIHAETGRVLYAQRADLPLPPASMAKMMTELMVMDAVSSGRHDWNETVPVSRYAEKAPGSQIGMKAGETYTLREMFEALIIHSANDAAIAISEHLAGSEREFVDNMNRRAKEIGLSGRTVFANASGLPAKDLRGFPEAASAGETVMTARDAGMLARWLLQNYPDVVEVASKRDLSIPQKGVSLHTTNLMLPGEPFAYNGSDGFKTGYTRSAGYCFTGTAARNGVRLISVVLGTGHAEQRFTETQKLMDYGFRRQNAILGLFSIHI</sequence>
<keyword evidence="11" id="KW-0812">Transmembrane</keyword>
<evidence type="ECO:0000313" key="13">
    <source>
        <dbReference type="EMBL" id="ANY73962.1"/>
    </source>
</evidence>
<evidence type="ECO:0000256" key="6">
    <source>
        <dbReference type="ARBA" id="ARBA00023316"/>
    </source>
</evidence>